<name>A0A4Q4SLY7_9PLEO</name>
<keyword evidence="3" id="KW-1185">Reference proteome</keyword>
<organism evidence="2 3">
    <name type="scientific">Alternaria arborescens</name>
    <dbReference type="NCBI Taxonomy" id="156630"/>
    <lineage>
        <taxon>Eukaryota</taxon>
        <taxon>Fungi</taxon>
        <taxon>Dikarya</taxon>
        <taxon>Ascomycota</taxon>
        <taxon>Pezizomycotina</taxon>
        <taxon>Dothideomycetes</taxon>
        <taxon>Pleosporomycetidae</taxon>
        <taxon>Pleosporales</taxon>
        <taxon>Pleosporineae</taxon>
        <taxon>Pleosporaceae</taxon>
        <taxon>Alternaria</taxon>
        <taxon>Alternaria sect. Alternaria</taxon>
    </lineage>
</organism>
<dbReference type="SUPFAM" id="SSF54695">
    <property type="entry name" value="POZ domain"/>
    <property type="match status" value="1"/>
</dbReference>
<dbReference type="AlphaFoldDB" id="A0A4Q4SLY7"/>
<dbReference type="PANTHER" id="PTHR47843:SF2">
    <property type="entry name" value="BTB DOMAIN-CONTAINING PROTEIN"/>
    <property type="match status" value="1"/>
</dbReference>
<dbReference type="PANTHER" id="PTHR47843">
    <property type="entry name" value="BTB DOMAIN-CONTAINING PROTEIN-RELATED"/>
    <property type="match status" value="1"/>
</dbReference>
<accession>A0A4Q4SLY7</accession>
<comment type="caution">
    <text evidence="2">The sequence shown here is derived from an EMBL/GenBank/DDBJ whole genome shotgun (WGS) entry which is preliminary data.</text>
</comment>
<reference evidence="3" key="1">
    <citation type="journal article" date="2019" name="bioRxiv">
        <title>Genomics, evolutionary history and diagnostics of the Alternaria alternata species group including apple and Asian pear pathotypes.</title>
        <authorList>
            <person name="Armitage A.D."/>
            <person name="Cockerton H.M."/>
            <person name="Sreenivasaprasad S."/>
            <person name="Woodhall J.W."/>
            <person name="Lane C.R."/>
            <person name="Harrison R.J."/>
            <person name="Clarkson J.P."/>
        </authorList>
    </citation>
    <scope>NUCLEOTIDE SEQUENCE [LARGE SCALE GENOMIC DNA]</scope>
    <source>
        <strain evidence="3">RGR 97.0016</strain>
    </source>
</reference>
<dbReference type="Pfam" id="PF00651">
    <property type="entry name" value="BTB"/>
    <property type="match status" value="1"/>
</dbReference>
<proteinExistence type="predicted"/>
<evidence type="ECO:0000313" key="2">
    <source>
        <dbReference type="EMBL" id="RYO71233.1"/>
    </source>
</evidence>
<evidence type="ECO:0000313" key="3">
    <source>
        <dbReference type="Proteomes" id="UP000293823"/>
    </source>
</evidence>
<dbReference type="EMBL" id="PEJP01000007">
    <property type="protein sequence ID" value="RYO71233.1"/>
    <property type="molecule type" value="Genomic_DNA"/>
</dbReference>
<dbReference type="OrthoDB" id="1022638at2759"/>
<gene>
    <name evidence="2" type="ORF">AA0113_g2100</name>
</gene>
<protein>
    <recommendedName>
        <fullName evidence="1">BTB domain-containing protein</fullName>
    </recommendedName>
</protein>
<sequence>MATKTAVQTSQVGRMKFDPSSFLLVRVGCDAFQQDFLLHGGILCARSEFFRRALNGNWNEKKERLVKLPEDDSQTFAFYVSFIYTNVVSDTTALQTMTPDGFQAHILAVVKLYVLAEKLQDRQAKNEALRTVLSDTAERSFADSLPNAEIVQFMYNNTLQGSLGRRLMVDLWNDVHATSIIKQREGICKEFFVDLAHALLGERPSRKRNGALFYGAEEYCEEP</sequence>
<dbReference type="InterPro" id="IPR011333">
    <property type="entry name" value="SKP1/BTB/POZ_sf"/>
</dbReference>
<dbReference type="Proteomes" id="UP000293823">
    <property type="component" value="Unassembled WGS sequence"/>
</dbReference>
<dbReference type="CDD" id="cd18186">
    <property type="entry name" value="BTB_POZ_ZBTB_KLHL-like"/>
    <property type="match status" value="1"/>
</dbReference>
<evidence type="ECO:0000259" key="1">
    <source>
        <dbReference type="PROSITE" id="PS50097"/>
    </source>
</evidence>
<dbReference type="Gene3D" id="3.30.710.10">
    <property type="entry name" value="Potassium Channel Kv1.1, Chain A"/>
    <property type="match status" value="1"/>
</dbReference>
<dbReference type="PROSITE" id="PS50097">
    <property type="entry name" value="BTB"/>
    <property type="match status" value="1"/>
</dbReference>
<feature type="domain" description="BTB" evidence="1">
    <location>
        <begin position="21"/>
        <end position="92"/>
    </location>
</feature>
<dbReference type="InterPro" id="IPR000210">
    <property type="entry name" value="BTB/POZ_dom"/>
</dbReference>